<keyword evidence="2" id="KW-1185">Reference proteome</keyword>
<dbReference type="RefSeq" id="WP_213822212.1">
    <property type="nucleotide sequence ID" value="NZ_JAAMFL010000008.1"/>
</dbReference>
<protein>
    <recommendedName>
        <fullName evidence="3">Bacteriocin</fullName>
    </recommendedName>
</protein>
<reference evidence="1 2" key="1">
    <citation type="submission" date="2020-02" db="EMBL/GenBank/DDBJ databases">
        <title>Fructobacillus sp. isolated from paper mulberry of Taiwan.</title>
        <authorList>
            <person name="Lin S.-T."/>
        </authorList>
    </citation>
    <scope>NUCLEOTIDE SEQUENCE [LARGE SCALE GENOMIC DNA]</scope>
    <source>
        <strain evidence="1 2">S1-1</strain>
    </source>
</reference>
<evidence type="ECO:0008006" key="3">
    <source>
        <dbReference type="Google" id="ProtNLM"/>
    </source>
</evidence>
<dbReference type="Proteomes" id="UP001519503">
    <property type="component" value="Unassembled WGS sequence"/>
</dbReference>
<name>A0ABS5QXF9_9LACO</name>
<accession>A0ABS5QXF9</accession>
<evidence type="ECO:0000313" key="1">
    <source>
        <dbReference type="EMBL" id="MBS9337883.1"/>
    </source>
</evidence>
<sequence>MNNADFSNLIHEDELSNIKGGIMITDAVGGYFPNASCGSDGSAFGLWEWMAH</sequence>
<gene>
    <name evidence="1" type="ORF">G6R30_05325</name>
</gene>
<dbReference type="EMBL" id="JAAMFL010000008">
    <property type="protein sequence ID" value="MBS9337883.1"/>
    <property type="molecule type" value="Genomic_DNA"/>
</dbReference>
<comment type="caution">
    <text evidence="1">The sequence shown here is derived from an EMBL/GenBank/DDBJ whole genome shotgun (WGS) entry which is preliminary data.</text>
</comment>
<proteinExistence type="predicted"/>
<organism evidence="1 2">
    <name type="scientific">Fructobacillus parabroussonetiae</name>
    <dbReference type="NCBI Taxonomy" id="2713174"/>
    <lineage>
        <taxon>Bacteria</taxon>
        <taxon>Bacillati</taxon>
        <taxon>Bacillota</taxon>
        <taxon>Bacilli</taxon>
        <taxon>Lactobacillales</taxon>
        <taxon>Lactobacillaceae</taxon>
        <taxon>Fructobacillus</taxon>
    </lineage>
</organism>
<evidence type="ECO:0000313" key="2">
    <source>
        <dbReference type="Proteomes" id="UP001519503"/>
    </source>
</evidence>